<organism evidence="2 3">
    <name type="scientific">Aspergillus calidoustus</name>
    <dbReference type="NCBI Taxonomy" id="454130"/>
    <lineage>
        <taxon>Eukaryota</taxon>
        <taxon>Fungi</taxon>
        <taxon>Dikarya</taxon>
        <taxon>Ascomycota</taxon>
        <taxon>Pezizomycotina</taxon>
        <taxon>Eurotiomycetes</taxon>
        <taxon>Eurotiomycetidae</taxon>
        <taxon>Eurotiales</taxon>
        <taxon>Aspergillaceae</taxon>
        <taxon>Aspergillus</taxon>
        <taxon>Aspergillus subgen. Nidulantes</taxon>
    </lineage>
</organism>
<proteinExistence type="predicted"/>
<dbReference type="Proteomes" id="UP000054771">
    <property type="component" value="Unassembled WGS sequence"/>
</dbReference>
<evidence type="ECO:0000256" key="1">
    <source>
        <dbReference type="SAM" id="MobiDB-lite"/>
    </source>
</evidence>
<dbReference type="AlphaFoldDB" id="A0A0U5GI50"/>
<dbReference type="EMBL" id="CDMC01000030">
    <property type="protein sequence ID" value="CEL11739.1"/>
    <property type="molecule type" value="Genomic_DNA"/>
</dbReference>
<evidence type="ECO:0000313" key="3">
    <source>
        <dbReference type="Proteomes" id="UP000054771"/>
    </source>
</evidence>
<protein>
    <submittedName>
        <fullName evidence="2">Uncharacterized protein</fullName>
    </submittedName>
</protein>
<reference evidence="3" key="1">
    <citation type="journal article" date="2016" name="Genome Announc.">
        <title>Draft genome sequences of fungus Aspergillus calidoustus.</title>
        <authorList>
            <person name="Horn F."/>
            <person name="Linde J."/>
            <person name="Mattern D.J."/>
            <person name="Walther G."/>
            <person name="Guthke R."/>
            <person name="Scherlach K."/>
            <person name="Martin K."/>
            <person name="Brakhage A.A."/>
            <person name="Petzke L."/>
            <person name="Valiante V."/>
        </authorList>
    </citation>
    <scope>NUCLEOTIDE SEQUENCE [LARGE SCALE GENOMIC DNA]</scope>
    <source>
        <strain evidence="3">SF006504</strain>
    </source>
</reference>
<keyword evidence="3" id="KW-1185">Reference proteome</keyword>
<feature type="compositionally biased region" description="Polar residues" evidence="1">
    <location>
        <begin position="78"/>
        <end position="87"/>
    </location>
</feature>
<feature type="region of interest" description="Disordered" evidence="1">
    <location>
        <begin position="1"/>
        <end position="113"/>
    </location>
</feature>
<evidence type="ECO:0000313" key="2">
    <source>
        <dbReference type="EMBL" id="CEL11739.1"/>
    </source>
</evidence>
<sequence>MRPDGSRPRLTRAPSTPDTFQYCSSTPEKVNDKAGDRTALGSSPVTRCLTGSREMSDSGRTIGKVSRPTRCGVDMSGNALNSETGLQVPTADTMGCETGLSSPPRVCPNKDDRLHSDVGNRYVYRQATLGADSPI</sequence>
<accession>A0A0U5GI50</accession>
<gene>
    <name evidence="2" type="ORF">ASPCAL14836</name>
</gene>
<feature type="compositionally biased region" description="Polar residues" evidence="1">
    <location>
        <begin position="13"/>
        <end position="28"/>
    </location>
</feature>
<name>A0A0U5GI50_ASPCI</name>